<dbReference type="InterPro" id="IPR051826">
    <property type="entry name" value="E3_ubiquitin-ligase_domain"/>
</dbReference>
<dbReference type="Proteomes" id="UP000743370">
    <property type="component" value="Unassembled WGS sequence"/>
</dbReference>
<dbReference type="Gramene" id="KOM52543">
    <property type="protein sequence ID" value="KOM52543"/>
    <property type="gene ID" value="LR48_Vigan09g120200"/>
</dbReference>
<dbReference type="PANTHER" id="PTHR22765">
    <property type="entry name" value="RING FINGER AND PROTEASE ASSOCIATED DOMAIN-CONTAINING"/>
    <property type="match status" value="1"/>
</dbReference>
<dbReference type="InterPro" id="IPR001841">
    <property type="entry name" value="Znf_RING"/>
</dbReference>
<evidence type="ECO:0000313" key="4">
    <source>
        <dbReference type="EMBL" id="KOM52543.1"/>
    </source>
</evidence>
<proteinExistence type="predicted"/>
<keyword evidence="1" id="KW-0479">Metal-binding</keyword>
<dbReference type="AlphaFoldDB" id="A0A0L9VC11"/>
<dbReference type="GO" id="GO:0006511">
    <property type="term" value="P:ubiquitin-dependent protein catabolic process"/>
    <property type="evidence" value="ECO:0007669"/>
    <property type="project" value="TreeGrafter"/>
</dbReference>
<feature type="domain" description="RING-type" evidence="2">
    <location>
        <begin position="96"/>
        <end position="139"/>
    </location>
</feature>
<dbReference type="EMBL" id="CM003379">
    <property type="protein sequence ID" value="KOM52543.1"/>
    <property type="molecule type" value="Genomic_DNA"/>
</dbReference>
<evidence type="ECO:0000313" key="5">
    <source>
        <dbReference type="Proteomes" id="UP000053144"/>
    </source>
</evidence>
<reference evidence="5" key="1">
    <citation type="journal article" date="2015" name="Proc. Natl. Acad. Sci. U.S.A.">
        <title>Genome sequencing of adzuki bean (Vigna angularis) provides insight into high starch and low fat accumulation and domestication.</title>
        <authorList>
            <person name="Yang K."/>
            <person name="Tian Z."/>
            <person name="Chen C."/>
            <person name="Luo L."/>
            <person name="Zhao B."/>
            <person name="Wang Z."/>
            <person name="Yu L."/>
            <person name="Li Y."/>
            <person name="Sun Y."/>
            <person name="Li W."/>
            <person name="Chen Y."/>
            <person name="Li Y."/>
            <person name="Zhang Y."/>
            <person name="Ai D."/>
            <person name="Zhao J."/>
            <person name="Shang C."/>
            <person name="Ma Y."/>
            <person name="Wu B."/>
            <person name="Wang M."/>
            <person name="Gao L."/>
            <person name="Sun D."/>
            <person name="Zhang P."/>
            <person name="Guo F."/>
            <person name="Wang W."/>
            <person name="Li Y."/>
            <person name="Wang J."/>
            <person name="Varshney R.K."/>
            <person name="Wang J."/>
            <person name="Ling H.Q."/>
            <person name="Wan P."/>
        </authorList>
    </citation>
    <scope>NUCLEOTIDE SEQUENCE</scope>
    <source>
        <strain evidence="5">cv. Jingnong 6</strain>
    </source>
</reference>
<evidence type="ECO:0000259" key="2">
    <source>
        <dbReference type="PROSITE" id="PS50089"/>
    </source>
</evidence>
<dbReference type="Proteomes" id="UP000053144">
    <property type="component" value="Chromosome 9"/>
</dbReference>
<evidence type="ECO:0000313" key="3">
    <source>
        <dbReference type="EMBL" id="KAG2396902.1"/>
    </source>
</evidence>
<evidence type="ECO:0000313" key="6">
    <source>
        <dbReference type="Proteomes" id="UP000743370"/>
    </source>
</evidence>
<dbReference type="SUPFAM" id="SSF57850">
    <property type="entry name" value="RING/U-box"/>
    <property type="match status" value="1"/>
</dbReference>
<dbReference type="EMBL" id="JABFOF010000005">
    <property type="protein sequence ID" value="KAG2396902.1"/>
    <property type="molecule type" value="Genomic_DNA"/>
</dbReference>
<dbReference type="GO" id="GO:0008270">
    <property type="term" value="F:zinc ion binding"/>
    <property type="evidence" value="ECO:0007669"/>
    <property type="project" value="UniProtKB-KW"/>
</dbReference>
<name>A0A0L9VC11_PHAAN</name>
<protein>
    <submittedName>
        <fullName evidence="3">RING-H2 finger protein</fullName>
    </submittedName>
</protein>
<dbReference type="GO" id="GO:0061630">
    <property type="term" value="F:ubiquitin protein ligase activity"/>
    <property type="evidence" value="ECO:0007669"/>
    <property type="project" value="TreeGrafter"/>
</dbReference>
<sequence>MAMQWSIVDDGFIIGFVIQDHRNNAHSRNLRSAEEDGEVYIIDAMNLGGSNMQNNNDRSLRSSQDSVLIFDSVQNNYDPLKNFERFIIEEKTEDPCSICLEELAIGLRAVRIPHPCSHIFHHHCIKKWLDINRTCPLCRRNI</sequence>
<accession>A0A0L9VC11</accession>
<evidence type="ECO:0000256" key="1">
    <source>
        <dbReference type="PROSITE-ProRule" id="PRU00175"/>
    </source>
</evidence>
<dbReference type="InterPro" id="IPR013083">
    <property type="entry name" value="Znf_RING/FYVE/PHD"/>
</dbReference>
<reference evidence="3 6" key="3">
    <citation type="submission" date="2020-05" db="EMBL/GenBank/DDBJ databases">
        <title>Vigna angularis (adzuki bean) Var. LongXiaoDou No. 4 denovo assembly.</title>
        <authorList>
            <person name="Xiang H."/>
        </authorList>
    </citation>
    <scope>NUCLEOTIDE SEQUENCE [LARGE SCALE GENOMIC DNA]</scope>
    <source>
        <tissue evidence="3">Leaf</tissue>
    </source>
</reference>
<keyword evidence="1" id="KW-0863">Zinc-finger</keyword>
<dbReference type="OrthoDB" id="1433600at2759"/>
<keyword evidence="1" id="KW-0862">Zinc</keyword>
<dbReference type="PANTHER" id="PTHR22765:SF434">
    <property type="entry name" value="GB|AAD18119.1-RELATED"/>
    <property type="match status" value="1"/>
</dbReference>
<dbReference type="CDD" id="cd16448">
    <property type="entry name" value="RING-H2"/>
    <property type="match status" value="1"/>
</dbReference>
<dbReference type="Pfam" id="PF13639">
    <property type="entry name" value="zf-RING_2"/>
    <property type="match status" value="1"/>
</dbReference>
<dbReference type="Gene3D" id="3.30.40.10">
    <property type="entry name" value="Zinc/RING finger domain, C3HC4 (zinc finger)"/>
    <property type="match status" value="1"/>
</dbReference>
<dbReference type="PROSITE" id="PS50089">
    <property type="entry name" value="ZF_RING_2"/>
    <property type="match status" value="1"/>
</dbReference>
<dbReference type="OMA" id="YHIFHEH"/>
<dbReference type="KEGG" id="var:108341475"/>
<dbReference type="SMART" id="SM00184">
    <property type="entry name" value="RING"/>
    <property type="match status" value="1"/>
</dbReference>
<gene>
    <name evidence="3" type="ORF">HKW66_Vig0231780</name>
    <name evidence="4" type="ORF">LR48_Vigan09g120200</name>
</gene>
<reference evidence="4" key="2">
    <citation type="submission" date="2015-02" db="EMBL/GenBank/DDBJ databases">
        <authorList>
            <person name="Chooi Y.-H."/>
        </authorList>
    </citation>
    <scope>NUCLEOTIDE SEQUENCE</scope>
    <source>
        <tissue evidence="4">Seedling</tissue>
    </source>
</reference>
<organism evidence="4 5">
    <name type="scientific">Phaseolus angularis</name>
    <name type="common">Azuki bean</name>
    <name type="synonym">Vigna angularis</name>
    <dbReference type="NCBI Taxonomy" id="3914"/>
    <lineage>
        <taxon>Eukaryota</taxon>
        <taxon>Viridiplantae</taxon>
        <taxon>Streptophyta</taxon>
        <taxon>Embryophyta</taxon>
        <taxon>Tracheophyta</taxon>
        <taxon>Spermatophyta</taxon>
        <taxon>Magnoliopsida</taxon>
        <taxon>eudicotyledons</taxon>
        <taxon>Gunneridae</taxon>
        <taxon>Pentapetalae</taxon>
        <taxon>rosids</taxon>
        <taxon>fabids</taxon>
        <taxon>Fabales</taxon>
        <taxon>Fabaceae</taxon>
        <taxon>Papilionoideae</taxon>
        <taxon>50 kb inversion clade</taxon>
        <taxon>NPAAA clade</taxon>
        <taxon>indigoferoid/millettioid clade</taxon>
        <taxon>Phaseoleae</taxon>
        <taxon>Vigna</taxon>
    </lineage>
</organism>